<feature type="transmembrane region" description="Helical" evidence="8">
    <location>
        <begin position="171"/>
        <end position="192"/>
    </location>
</feature>
<gene>
    <name evidence="9" type="ORF">C2S53_009987</name>
</gene>
<dbReference type="PANTHER" id="PTHR31326">
    <property type="entry name" value="PROTEIN CLT2, CHLOROPLASTIC"/>
    <property type="match status" value="1"/>
</dbReference>
<dbReference type="EMBL" id="SDAM02029589">
    <property type="protein sequence ID" value="KAH6755725.1"/>
    <property type="molecule type" value="Genomic_DNA"/>
</dbReference>
<keyword evidence="6 8" id="KW-0472">Membrane</keyword>
<feature type="transmembrane region" description="Helical" evidence="8">
    <location>
        <begin position="100"/>
        <end position="119"/>
    </location>
</feature>
<proteinExistence type="inferred from homology"/>
<dbReference type="Pfam" id="PF08627">
    <property type="entry name" value="CRT-like"/>
    <property type="match status" value="1"/>
</dbReference>
<feature type="region of interest" description="Disordered" evidence="7">
    <location>
        <begin position="17"/>
        <end position="38"/>
    </location>
</feature>
<evidence type="ECO:0000256" key="2">
    <source>
        <dbReference type="ARBA" id="ARBA00006690"/>
    </source>
</evidence>
<keyword evidence="10" id="KW-1185">Reference proteome</keyword>
<keyword evidence="5 8" id="KW-1133">Transmembrane helix</keyword>
<evidence type="ECO:0000256" key="6">
    <source>
        <dbReference type="ARBA" id="ARBA00023136"/>
    </source>
</evidence>
<comment type="similarity">
    <text evidence="2">Belongs to the CRT-like transporter family.</text>
</comment>
<dbReference type="InterPro" id="IPR013936">
    <property type="entry name" value="CRT-like"/>
</dbReference>
<keyword evidence="4 8" id="KW-0812">Transmembrane</keyword>
<evidence type="ECO:0000256" key="1">
    <source>
        <dbReference type="ARBA" id="ARBA00004141"/>
    </source>
</evidence>
<protein>
    <submittedName>
        <fullName evidence="9">Uncharacterized protein</fullName>
    </submittedName>
</protein>
<comment type="caution">
    <text evidence="9">The sequence shown here is derived from an EMBL/GenBank/DDBJ whole genome shotgun (WGS) entry which is preliminary data.</text>
</comment>
<evidence type="ECO:0000256" key="7">
    <source>
        <dbReference type="SAM" id="MobiDB-lite"/>
    </source>
</evidence>
<evidence type="ECO:0000256" key="8">
    <source>
        <dbReference type="SAM" id="Phobius"/>
    </source>
</evidence>
<evidence type="ECO:0000256" key="5">
    <source>
        <dbReference type="ARBA" id="ARBA00022989"/>
    </source>
</evidence>
<dbReference type="GO" id="GO:0016020">
    <property type="term" value="C:membrane"/>
    <property type="evidence" value="ECO:0007669"/>
    <property type="project" value="UniProtKB-SubCell"/>
</dbReference>
<dbReference type="Proteomes" id="UP001190926">
    <property type="component" value="Unassembled WGS sequence"/>
</dbReference>
<feature type="compositionally biased region" description="Low complexity" evidence="7">
    <location>
        <begin position="26"/>
        <end position="38"/>
    </location>
</feature>
<evidence type="ECO:0000313" key="9">
    <source>
        <dbReference type="EMBL" id="KAH6755725.1"/>
    </source>
</evidence>
<evidence type="ECO:0000313" key="10">
    <source>
        <dbReference type="Proteomes" id="UP001190926"/>
    </source>
</evidence>
<comment type="subcellular location">
    <subcellularLocation>
        <location evidence="1">Membrane</location>
        <topology evidence="1">Multi-pass membrane protein</topology>
    </subcellularLocation>
</comment>
<feature type="transmembrane region" description="Helical" evidence="8">
    <location>
        <begin position="131"/>
        <end position="151"/>
    </location>
</feature>
<organism evidence="9 10">
    <name type="scientific">Perilla frutescens var. hirtella</name>
    <name type="common">Perilla citriodora</name>
    <name type="synonym">Perilla setoyensis</name>
    <dbReference type="NCBI Taxonomy" id="608512"/>
    <lineage>
        <taxon>Eukaryota</taxon>
        <taxon>Viridiplantae</taxon>
        <taxon>Streptophyta</taxon>
        <taxon>Embryophyta</taxon>
        <taxon>Tracheophyta</taxon>
        <taxon>Spermatophyta</taxon>
        <taxon>Magnoliopsida</taxon>
        <taxon>eudicotyledons</taxon>
        <taxon>Gunneridae</taxon>
        <taxon>Pentapetalae</taxon>
        <taxon>asterids</taxon>
        <taxon>lamiids</taxon>
        <taxon>Lamiales</taxon>
        <taxon>Lamiaceae</taxon>
        <taxon>Nepetoideae</taxon>
        <taxon>Elsholtzieae</taxon>
        <taxon>Perilla</taxon>
    </lineage>
</organism>
<accession>A0AAD4IN93</accession>
<name>A0AAD4IN93_PERFH</name>
<dbReference type="PANTHER" id="PTHR31326:SF1">
    <property type="entry name" value="PROTEIN CLT2, CHLOROPLASTIC"/>
    <property type="match status" value="1"/>
</dbReference>
<evidence type="ECO:0000256" key="3">
    <source>
        <dbReference type="ARBA" id="ARBA00022448"/>
    </source>
</evidence>
<sequence>MMRSFSAKSSAACSVSATTNGGAASTPTRTPTPLRLPLHPSKPSLKKLQLSIFHNKYVYYERQAIVDAARFRHFVPSALSKAPSRDGSPPLSSISDDRNLAVVAWSVVTLLIAVANRVLQKLALVPMKDYPFFLAQLNSFAFVGVFFSVLHMRYHGGKTTDEMLGVPKLPFVVIGLLEFLSSVCGMYAGAMLPGPAIPLLYQVID</sequence>
<evidence type="ECO:0000256" key="4">
    <source>
        <dbReference type="ARBA" id="ARBA00022692"/>
    </source>
</evidence>
<reference evidence="9 10" key="1">
    <citation type="journal article" date="2021" name="Nat. Commun.">
        <title>Incipient diploidization of the medicinal plant Perilla within 10,000 years.</title>
        <authorList>
            <person name="Zhang Y."/>
            <person name="Shen Q."/>
            <person name="Leng L."/>
            <person name="Zhang D."/>
            <person name="Chen S."/>
            <person name="Shi Y."/>
            <person name="Ning Z."/>
            <person name="Chen S."/>
        </authorList>
    </citation>
    <scope>NUCLEOTIDE SEQUENCE [LARGE SCALE GENOMIC DNA]</scope>
    <source>
        <strain evidence="10">cv. PC099</strain>
    </source>
</reference>
<dbReference type="AlphaFoldDB" id="A0AAD4IN93"/>
<keyword evidence="3" id="KW-0813">Transport</keyword>